<organism evidence="1 2">
    <name type="scientific">Tolumonas auensis (strain DSM 9187 / NBRC 110442 / TA 4)</name>
    <dbReference type="NCBI Taxonomy" id="595494"/>
    <lineage>
        <taxon>Bacteria</taxon>
        <taxon>Pseudomonadati</taxon>
        <taxon>Pseudomonadota</taxon>
        <taxon>Gammaproteobacteria</taxon>
        <taxon>Aeromonadales</taxon>
        <taxon>Aeromonadaceae</taxon>
        <taxon>Tolumonas</taxon>
    </lineage>
</organism>
<evidence type="ECO:0000313" key="2">
    <source>
        <dbReference type="Proteomes" id="UP000009073"/>
    </source>
</evidence>
<dbReference type="Proteomes" id="UP000009073">
    <property type="component" value="Chromosome"/>
</dbReference>
<dbReference type="OrthoDB" id="8685617at2"/>
<protein>
    <submittedName>
        <fullName evidence="1">Uncharacterized protein</fullName>
    </submittedName>
</protein>
<dbReference type="RefSeq" id="WP_015878877.1">
    <property type="nucleotide sequence ID" value="NC_012691.1"/>
</dbReference>
<evidence type="ECO:0000313" key="1">
    <source>
        <dbReference type="EMBL" id="ACQ93406.1"/>
    </source>
</evidence>
<reference evidence="2" key="1">
    <citation type="submission" date="2009-05" db="EMBL/GenBank/DDBJ databases">
        <title>Complete sequence of Tolumonas auensis DSM 9187.</title>
        <authorList>
            <consortium name="US DOE Joint Genome Institute"/>
            <person name="Lucas S."/>
            <person name="Copeland A."/>
            <person name="Lapidus A."/>
            <person name="Glavina del Rio T."/>
            <person name="Tice H."/>
            <person name="Bruce D."/>
            <person name="Goodwin L."/>
            <person name="Pitluck S."/>
            <person name="Chertkov O."/>
            <person name="Brettin T."/>
            <person name="Detter J.C."/>
            <person name="Han C."/>
            <person name="Larimer F."/>
            <person name="Land M."/>
            <person name="Hauser L."/>
            <person name="Kyrpides N."/>
            <person name="Mikhailova N."/>
            <person name="Spring S."/>
            <person name="Beller H."/>
        </authorList>
    </citation>
    <scope>NUCLEOTIDE SEQUENCE [LARGE SCALE GENOMIC DNA]</scope>
    <source>
        <strain evidence="2">DSM 9187 / TA4</strain>
    </source>
</reference>
<dbReference type="HOGENOM" id="CLU_169430_0_0_6"/>
<keyword evidence="2" id="KW-1185">Reference proteome</keyword>
<name>C4LFN9_TOLAT</name>
<dbReference type="EMBL" id="CP001616">
    <property type="protein sequence ID" value="ACQ93406.1"/>
    <property type="molecule type" value="Genomic_DNA"/>
</dbReference>
<dbReference type="AlphaFoldDB" id="C4LFN9"/>
<reference evidence="1 2" key="2">
    <citation type="journal article" date="2011" name="Stand. Genomic Sci.">
        <title>Complete genome sequence of Tolumonas auensis type strain (TA 4).</title>
        <authorList>
            <person name="Chertkov O."/>
            <person name="Copeland A."/>
            <person name="Lucas S."/>
            <person name="Lapidus A."/>
            <person name="Berry K.W."/>
            <person name="Detter J.C."/>
            <person name="Del Rio T.G."/>
            <person name="Hammon N."/>
            <person name="Dalin E."/>
            <person name="Tice H."/>
            <person name="Pitluck S."/>
            <person name="Richardson P."/>
            <person name="Bruce D."/>
            <person name="Goodwin L."/>
            <person name="Han C."/>
            <person name="Tapia R."/>
            <person name="Saunders E."/>
            <person name="Schmutz J."/>
            <person name="Brettin T."/>
            <person name="Larimer F."/>
            <person name="Land M."/>
            <person name="Hauser L."/>
            <person name="Spring S."/>
            <person name="Rohde M."/>
            <person name="Kyrpides N.C."/>
            <person name="Ivanova N."/>
            <person name="Goker M."/>
            <person name="Beller H.R."/>
            <person name="Klenk H.P."/>
            <person name="Woyke T."/>
        </authorList>
    </citation>
    <scope>NUCLEOTIDE SEQUENCE [LARGE SCALE GENOMIC DNA]</scope>
    <source>
        <strain evidence="2">DSM 9187 / TA4</strain>
    </source>
</reference>
<sequence>MFDYLTSTVLSGMVYDAICAGATIGVDMLKSVLQDWIVDDGQICKIVEKMKEAGINEDLNPQAIERKINQHPDLVQLLAQIHPSSTVTQTSHIGNNINAGAGSNVSVGGIHIHKN</sequence>
<accession>C4LFN9</accession>
<dbReference type="STRING" id="595494.Tola_1797"/>
<proteinExistence type="predicted"/>
<gene>
    <name evidence="1" type="ordered locus">Tola_1797</name>
</gene>
<dbReference type="Pfam" id="PF20701">
    <property type="entry name" value="HetE-N"/>
    <property type="match status" value="1"/>
</dbReference>
<dbReference type="KEGG" id="tau:Tola_1797"/>
<dbReference type="eggNOG" id="ENOG5033HG6">
    <property type="taxonomic scope" value="Bacteria"/>
</dbReference>